<dbReference type="OrthoDB" id="9791543at2"/>
<name>A0A1G1T8F3_9BACT</name>
<dbReference type="InterPro" id="IPR027417">
    <property type="entry name" value="P-loop_NTPase"/>
</dbReference>
<dbReference type="AlphaFoldDB" id="A0A1G1T8F3"/>
<sequence length="259" mass="27859">MKKRTTFATENNFYKASNLNTVTRYQEAGYRVEVIYVSLESAQNCKRRVANGGHNITDKQVEERFKGELATVRDHYQVPDKVTLLDNTSPSLAHNLKPLLTIEQGRIVQEAPELPQWVADIKNHIRQVEQQQQSGAQVAAATPQERFSAAAAHVAAGLSATGRASDAQAAAELQAVASVVARTAYVGGPNVARVEKAALAADQVPGLAGSAQVAELRTSSKALEQPMHERPGAAASTPQRDVPGREGAALNGSRSRRNF</sequence>
<accession>A0A1G1T8F3</accession>
<evidence type="ECO:0000313" key="2">
    <source>
        <dbReference type="EMBL" id="OGX87138.1"/>
    </source>
</evidence>
<proteinExistence type="predicted"/>
<organism evidence="2 3">
    <name type="scientific">Hymenobacter lapidarius</name>
    <dbReference type="NCBI Taxonomy" id="1908237"/>
    <lineage>
        <taxon>Bacteria</taxon>
        <taxon>Pseudomonadati</taxon>
        <taxon>Bacteroidota</taxon>
        <taxon>Cytophagia</taxon>
        <taxon>Cytophagales</taxon>
        <taxon>Hymenobacteraceae</taxon>
        <taxon>Hymenobacter</taxon>
    </lineage>
</organism>
<dbReference type="RefSeq" id="WP_070726523.1">
    <property type="nucleotide sequence ID" value="NZ_MDZB01000092.1"/>
</dbReference>
<dbReference type="STRING" id="1908237.BEN47_11700"/>
<evidence type="ECO:0008006" key="4">
    <source>
        <dbReference type="Google" id="ProtNLM"/>
    </source>
</evidence>
<dbReference type="Gene3D" id="3.40.50.300">
    <property type="entry name" value="P-loop containing nucleotide triphosphate hydrolases"/>
    <property type="match status" value="1"/>
</dbReference>
<reference evidence="2 3" key="1">
    <citation type="submission" date="2016-08" db="EMBL/GenBank/DDBJ databases">
        <title>Hymenobacter coccineus sp. nov., Hymenobacter lapidarius sp. nov. and Hymenobacter glacialis sp. nov., isolated from Antarctic soil.</title>
        <authorList>
            <person name="Sedlacek I."/>
            <person name="Kralova S."/>
            <person name="Kyrova K."/>
            <person name="Maslanova I."/>
            <person name="Stankova E."/>
            <person name="Vrbovska V."/>
            <person name="Nemec M."/>
            <person name="Bartak M."/>
            <person name="Svec P."/>
            <person name="Busse H.-J."/>
            <person name="Pantucek R."/>
        </authorList>
    </citation>
    <scope>NUCLEOTIDE SEQUENCE [LARGE SCALE GENOMIC DNA]</scope>
    <source>
        <strain evidence="2 3">CCM 8643</strain>
    </source>
</reference>
<evidence type="ECO:0000313" key="3">
    <source>
        <dbReference type="Proteomes" id="UP000176294"/>
    </source>
</evidence>
<dbReference type="PANTHER" id="PTHR39206">
    <property type="entry name" value="SLL8004 PROTEIN"/>
    <property type="match status" value="1"/>
</dbReference>
<keyword evidence="3" id="KW-1185">Reference proteome</keyword>
<dbReference type="EMBL" id="MDZB01000092">
    <property type="protein sequence ID" value="OGX87138.1"/>
    <property type="molecule type" value="Genomic_DNA"/>
</dbReference>
<dbReference type="PANTHER" id="PTHR39206:SF1">
    <property type="entry name" value="SLL8004 PROTEIN"/>
    <property type="match status" value="1"/>
</dbReference>
<evidence type="ECO:0000256" key="1">
    <source>
        <dbReference type="SAM" id="MobiDB-lite"/>
    </source>
</evidence>
<protein>
    <recommendedName>
        <fullName evidence="4">Zeta toxin domain-containing protein</fullName>
    </recommendedName>
</protein>
<gene>
    <name evidence="2" type="ORF">BEN47_11700</name>
</gene>
<feature type="region of interest" description="Disordered" evidence="1">
    <location>
        <begin position="218"/>
        <end position="259"/>
    </location>
</feature>
<comment type="caution">
    <text evidence="2">The sequence shown here is derived from an EMBL/GenBank/DDBJ whole genome shotgun (WGS) entry which is preliminary data.</text>
</comment>
<dbReference type="Proteomes" id="UP000176294">
    <property type="component" value="Unassembled WGS sequence"/>
</dbReference>